<dbReference type="Pfam" id="PF01555">
    <property type="entry name" value="N6_N4_Mtase"/>
    <property type="match status" value="1"/>
</dbReference>
<dbReference type="Gene3D" id="3.40.50.150">
    <property type="entry name" value="Vaccinia Virus protein VP39"/>
    <property type="match status" value="2"/>
</dbReference>
<dbReference type="GO" id="GO:0008168">
    <property type="term" value="F:methyltransferase activity"/>
    <property type="evidence" value="ECO:0007669"/>
    <property type="project" value="UniProtKB-KW"/>
</dbReference>
<dbReference type="GeneID" id="82891743"/>
<reference evidence="4" key="1">
    <citation type="journal article" date="2022" name="Cell">
        <title>Design, construction, and in vivo augmentation of a complex gut microbiome.</title>
        <authorList>
            <person name="Cheng A.G."/>
            <person name="Ho P.Y."/>
            <person name="Aranda-Diaz A."/>
            <person name="Jain S."/>
            <person name="Yu F.B."/>
            <person name="Meng X."/>
            <person name="Wang M."/>
            <person name="Iakiviak M."/>
            <person name="Nagashima K."/>
            <person name="Zhao A."/>
            <person name="Murugkar P."/>
            <person name="Patil A."/>
            <person name="Atabakhsh K."/>
            <person name="Weakley A."/>
            <person name="Yan J."/>
            <person name="Brumbaugh A.R."/>
            <person name="Higginbottom S."/>
            <person name="Dimas A."/>
            <person name="Shiver A.L."/>
            <person name="Deutschbauer A."/>
            <person name="Neff N."/>
            <person name="Sonnenburg J.L."/>
            <person name="Huang K.C."/>
            <person name="Fischbach M.A."/>
        </authorList>
    </citation>
    <scope>NUCLEOTIDE SEQUENCE</scope>
    <source>
        <strain evidence="4">AP11</strain>
    </source>
</reference>
<dbReference type="InterPro" id="IPR029063">
    <property type="entry name" value="SAM-dependent_MTases_sf"/>
</dbReference>
<name>A0ABY5UXE9_9BACT</name>
<evidence type="ECO:0000256" key="2">
    <source>
        <dbReference type="ARBA" id="ARBA00022679"/>
    </source>
</evidence>
<dbReference type="GO" id="GO:0032259">
    <property type="term" value="P:methylation"/>
    <property type="evidence" value="ECO:0007669"/>
    <property type="project" value="UniProtKB-KW"/>
</dbReference>
<gene>
    <name evidence="4" type="ORF">NQ491_08375</name>
</gene>
<evidence type="ECO:0000313" key="4">
    <source>
        <dbReference type="EMBL" id="UWN56666.1"/>
    </source>
</evidence>
<dbReference type="EMBL" id="CP102294">
    <property type="protein sequence ID" value="UWN56666.1"/>
    <property type="molecule type" value="Genomic_DNA"/>
</dbReference>
<dbReference type="SUPFAM" id="SSF53335">
    <property type="entry name" value="S-adenosyl-L-methionine-dependent methyltransferases"/>
    <property type="match status" value="1"/>
</dbReference>
<keyword evidence="1 4" id="KW-0489">Methyltransferase</keyword>
<protein>
    <submittedName>
        <fullName evidence="4">DNA methyltransferase</fullName>
    </submittedName>
</protein>
<evidence type="ECO:0000313" key="5">
    <source>
        <dbReference type="Proteomes" id="UP001059295"/>
    </source>
</evidence>
<evidence type="ECO:0000256" key="1">
    <source>
        <dbReference type="ARBA" id="ARBA00022603"/>
    </source>
</evidence>
<evidence type="ECO:0000259" key="3">
    <source>
        <dbReference type="Pfam" id="PF01555"/>
    </source>
</evidence>
<sequence>MYPRTYSSEWDFKNVNTKEYTHGYHNYPAMMIPQIARKLLNEYRPEGHFGLLFDPYMGSGTSLVEASVQGIDSIGTDINPLACLIAEVKTTRYDANRLKEFLQFLTERLETYDPRLQGEYCYDHITKADYWYSAENLAKLRFLTDLIDAHADRSFVNFFRLALSEVIRESSYTRNGEFKRYRIAPSKISKFDVDPFKLFIRKVQRNLGGLSAYSTVAHPGRTVVSNFNTIDGIPQRIFKGRKADMVITSPPYGDSKTTVAYGQFSRWTNEWFQFENAQKIDSLLMGGQLKTEFSFRTETIARELEQIKEVDQRRYVEVMTFLDDYHRSIAHVSSVVRSGGRVCYVVGNRTVKGIQIPLDHFTAEMFEQNGFRHEHTYVRSITGKRMPSVTSPSNKKGANMNTMHSEYIVILKKE</sequence>
<dbReference type="RefSeq" id="WP_026089771.1">
    <property type="nucleotide sequence ID" value="NZ_CAPH01000018.1"/>
</dbReference>
<keyword evidence="2" id="KW-0808">Transferase</keyword>
<organism evidence="4 5">
    <name type="scientific">Alistipes ihumii AP11</name>
    <dbReference type="NCBI Taxonomy" id="1211813"/>
    <lineage>
        <taxon>Bacteria</taxon>
        <taxon>Pseudomonadati</taxon>
        <taxon>Bacteroidota</taxon>
        <taxon>Bacteroidia</taxon>
        <taxon>Bacteroidales</taxon>
        <taxon>Rikenellaceae</taxon>
        <taxon>Alistipes</taxon>
    </lineage>
</organism>
<proteinExistence type="predicted"/>
<dbReference type="InterPro" id="IPR002941">
    <property type="entry name" value="DNA_methylase_N4/N6"/>
</dbReference>
<accession>A0ABY5UXE9</accession>
<keyword evidence="5" id="KW-1185">Reference proteome</keyword>
<dbReference type="Proteomes" id="UP001059295">
    <property type="component" value="Chromosome"/>
</dbReference>
<feature type="domain" description="DNA methylase N-4/N-6" evidence="3">
    <location>
        <begin position="6"/>
        <end position="86"/>
    </location>
</feature>